<dbReference type="InterPro" id="IPR026791">
    <property type="entry name" value="DOCK"/>
</dbReference>
<dbReference type="EMBL" id="MLAK01001282">
    <property type="protein sequence ID" value="OHS94906.1"/>
    <property type="molecule type" value="Genomic_DNA"/>
</dbReference>
<dbReference type="PANTHER" id="PTHR23317:SF76">
    <property type="entry name" value="LD20667P"/>
    <property type="match status" value="1"/>
</dbReference>
<sequence>MFNIREHKSRRNTLNHDNIMLAMRVKVVSEPNEPRLISVSENELENLPWLHFLKSGKTSSFEIPRLIKPNNPKPPELQSEEDFTEMEKPSKKSKTAKGFVDFMNDPKSGSDYVSIPIINSRSKDSIARLAYKFNERPTPMNFLHISGVNFDITGLSTSVFMEFFVYDDKPITEAVQMKFSSQQGVFSRYGQTTKEIILPFPKRNDALLVCILYMPVPDAVTGDIVALPIGIGQQPILDLVKSSTLNPSFCYFDPTISLTDHFTREANMKYKIEFDAKITEKLLPESKPLVARLTSFSNMYPTPLLTFYGFDVVLKHKFNSKKSLSSHVYIRLTLKAPGENGKLQEVKMFAPSNADTTLLEKGETCRLPPKSGHLYFPDHLNFFVSPDQEEVLTAQVEVILVKSGKSKTLASHTFPINHPNHSFVNQKMDTKGNFLNMKYSFPTVYAPPKTVRPAILKTGEVIATKDEFYSEIAPYVINKNLQMDVFQELNFQQLFEMIPMNRMNEIQLWIEHYFTCQPGFTDVYTKKLTESVKIAGSFPLPFLLILFKSMCIEKKLDEASLNLLLSKCAEYCGSANESERSAFKASVADFIIQLRMAFRPDIVFRIAYKYLAQLSISDRLDVYTYLFYDIAFIQSLTFNCNVNIQAVISPYIPLFSLLYKTLNQTFTENKKEAVNAAADALSLLATTLEQYSNSETSSEIAQMIFPILPMIFTFYDSLITQLGDNTGRGDNQANGAVLMPIILFFLKNCDCEQFINYYNILSDDSQLRFLDFLCTLTDVEMIQQVAKNSQVEGNSELSIMHEVTIRILIFISFYEKIQFADERTLHSIFNLIIHMLLSTKQASESYALLFKSIAFFITRYPNLIFNEKTTLINQLMSAIVPLTQRKLHNARVGAIGFIMWLMELENEIRSDSSRCSLALQYATCEAFFSNENFISFYDQLPTLSDDVKKLYKKLRSAAEPTVHEQKIQALLDIASKDYKNFPAIRARILSHIVKLNQQNNDIPSAFVVQWRLCGFIAEVFKMKKQIVDGIPADGISAFPFIFDEPTVDLSAYPEHSAYLVMESEQFNETYISVALQNALELCQQAGFNWLISQVTEYLFDNLERRREFLLLKSLYESVSQSYTSLNESEKPNVEFSRIFISKNLTKNFRFTECIRISPIKKMEEFATLFGENAKASTETAPITESKNDDEYQILKVKFDIEQLRNLKATVFTKDIISKPGKDVDWEDTFVKRYIYTTEFPLPWATSYSKIISTRTKKISKEDFFEEKMKKFKDSFNKKLEAITAVLPPKKMISMWGQCVLGLNAGPLLHKIGKIVVSVKDNPQKHPYFELILSQHAKDYEGTVPEDVPKRITKLSNDIWKMMVDTVKLIDNVFALNKPPDEEKAMLSQYRKILNVPEPNNQISAH</sequence>
<evidence type="ECO:0000259" key="2">
    <source>
        <dbReference type="Pfam" id="PF06920"/>
    </source>
</evidence>
<keyword evidence="4" id="KW-1185">Reference proteome</keyword>
<dbReference type="GeneID" id="94830408"/>
<evidence type="ECO:0000313" key="3">
    <source>
        <dbReference type="EMBL" id="OHS94906.1"/>
    </source>
</evidence>
<feature type="domain" description="DOCKER Lobe A" evidence="2">
    <location>
        <begin position="976"/>
        <end position="1126"/>
    </location>
</feature>
<dbReference type="InterPro" id="IPR046769">
    <property type="entry name" value="DOCKER_Lobe_A"/>
</dbReference>
<organism evidence="3 4">
    <name type="scientific">Tritrichomonas foetus</name>
    <dbReference type="NCBI Taxonomy" id="1144522"/>
    <lineage>
        <taxon>Eukaryota</taxon>
        <taxon>Metamonada</taxon>
        <taxon>Parabasalia</taxon>
        <taxon>Tritrichomonadida</taxon>
        <taxon>Tritrichomonadidae</taxon>
        <taxon>Tritrichomonas</taxon>
    </lineage>
</organism>
<name>A0A1J4J6P7_9EUKA</name>
<dbReference type="RefSeq" id="XP_068348043.1">
    <property type="nucleotide sequence ID" value="XM_068495704.1"/>
</dbReference>
<reference evidence="3" key="1">
    <citation type="submission" date="2016-10" db="EMBL/GenBank/DDBJ databases">
        <authorList>
            <person name="Benchimol M."/>
            <person name="Almeida L.G."/>
            <person name="Vasconcelos A.T."/>
            <person name="Perreira-Neves A."/>
            <person name="Rosa I.A."/>
            <person name="Tasca T."/>
            <person name="Bogo M.R."/>
            <person name="de Souza W."/>
        </authorList>
    </citation>
    <scope>NUCLEOTIDE SEQUENCE [LARGE SCALE GENOMIC DNA]</scope>
    <source>
        <strain evidence="3">K</strain>
    </source>
</reference>
<proteinExistence type="predicted"/>
<evidence type="ECO:0000313" key="4">
    <source>
        <dbReference type="Proteomes" id="UP000179807"/>
    </source>
</evidence>
<protein>
    <recommendedName>
        <fullName evidence="2">DOCKER Lobe A domain-containing protein</fullName>
    </recommendedName>
</protein>
<dbReference type="PANTHER" id="PTHR23317">
    <property type="entry name" value="DEDICATOR OF CYTOKINESIS DOCK"/>
    <property type="match status" value="1"/>
</dbReference>
<dbReference type="VEuPathDB" id="TrichDB:TRFO_10856"/>
<accession>A0A1J4J6P7</accession>
<dbReference type="GO" id="GO:0007264">
    <property type="term" value="P:small GTPase-mediated signal transduction"/>
    <property type="evidence" value="ECO:0007669"/>
    <property type="project" value="InterPro"/>
</dbReference>
<dbReference type="InterPro" id="IPR043161">
    <property type="entry name" value="DOCK_C_lobe_A"/>
</dbReference>
<dbReference type="Gene3D" id="1.25.40.410">
    <property type="match status" value="1"/>
</dbReference>
<dbReference type="OrthoDB" id="10618628at2759"/>
<dbReference type="Pfam" id="PF06920">
    <property type="entry name" value="DHR-2_Lobe_A"/>
    <property type="match status" value="1"/>
</dbReference>
<dbReference type="Proteomes" id="UP000179807">
    <property type="component" value="Unassembled WGS sequence"/>
</dbReference>
<feature type="region of interest" description="Disordered" evidence="1">
    <location>
        <begin position="63"/>
        <end position="90"/>
    </location>
</feature>
<evidence type="ECO:0000256" key="1">
    <source>
        <dbReference type="SAM" id="MobiDB-lite"/>
    </source>
</evidence>
<comment type="caution">
    <text evidence="3">The sequence shown here is derived from an EMBL/GenBank/DDBJ whole genome shotgun (WGS) entry which is preliminary data.</text>
</comment>
<gene>
    <name evidence="3" type="ORF">TRFO_10856</name>
</gene>
<dbReference type="GO" id="GO:0005085">
    <property type="term" value="F:guanyl-nucleotide exchange factor activity"/>
    <property type="evidence" value="ECO:0007669"/>
    <property type="project" value="InterPro"/>
</dbReference>